<dbReference type="Pfam" id="PF00350">
    <property type="entry name" value="Dynamin_N"/>
    <property type="match status" value="1"/>
</dbReference>
<feature type="domain" description="DUF7605" evidence="4">
    <location>
        <begin position="774"/>
        <end position="951"/>
    </location>
</feature>
<dbReference type="EMBL" id="ML121527">
    <property type="protein sequence ID" value="RPB29810.1"/>
    <property type="molecule type" value="Genomic_DNA"/>
</dbReference>
<evidence type="ECO:0000313" key="6">
    <source>
        <dbReference type="Proteomes" id="UP000267821"/>
    </source>
</evidence>
<sequence>MGSIPAYNGEACRSWAKEATLPVGQGGSDIKVKGEHVSQEPLVEVAKAPPKQIRTIQLAELFKESSLDDLEGGVKEGIEIIKKLQQVVAPEPAAVQGDLKMWYQQLTNLKSQGSCHKTIIGVVGNTGAGKSSVINALLDEERLVPTNCMRACTAVVTEISFNYETEDPYRAAIEFIEAKDWERELRTLFGDLRDGGDMRSKDSEAGVALAKIKAVYPNITKDEILGTTPEALLAKSDKIRAVLGTTREIHETDSLRFYKKLQKYVDSNEKTEKAIPGEKKPPKEMEYWPLIKVYRLYVKSNVLSTGAVVVDLPGTHDANAARAGVAEGYMKNCTGLWIVAPITRAVDDKTAHTLLGQTFRRQLLMDGGFASVSFICSKSDDISITEATLSLKLEEELEAENVELERLEEKMEELKNQKCQLAEGKKVYNSVLDDLTEQLETWDELKEKVEEGEEVFEPKPAAKKEAEGLKKRKRGVGSKEKGKCKRSKADDDEMNDFIVVTENEDSEIEEINSDSEKENSQSLSQALGSPLTEGDIKNRIVELKERKKKTRQDLRDLTNQMSDVQDQFADVKAQYTKLRNKVATYCIQARNNYSTTAIKQDFAAGLQELDMEAAEKEDAVNFDPTKQARDYQDVAKQLPVFCVSSRGYQKLCGRLKRDGDPPVFSNVEETGMPQLQSHCMKLTEKGREYGARKFINNLSLMVNSLSLWAVQTSNSGGFGVDDQMFHCLEQVRVSTDTNAQVLDDVVSNTAKNLKEVLKDSLYGRFSLGVDDAAEQAVPTSQSWARPLYEGGMHWSTYKAVCRHNGCYSSMARGPIDFNTTLSDPLIKVIAADWERTFTRFLPPVVHSYLQHCVTGIEKFHLQIQDQARQTGKGLMQLGILERQLGMYEQQARMASEEAINQINTIQRDTNREFAPAVMNAMLPSYTWCVEDHGPGSYMRMKTHMIEHVTENRRAMFEASTTRVRQLLEAMVRTVQRCLEESTDAIFQTVRRDYKLIGDNGGLGQQPKFLEEKKAMRDVLGRVENDFRELIGLERLEELDGLDELPKLEEEDLDPEEMERIVRQLGPLPPDPYPPYHRYDPLGMDYGGIYREGIYGDDDEQLGLDNPDNEDGEDI</sequence>
<feature type="domain" description="Dynamin N-terminal" evidence="3">
    <location>
        <begin position="120"/>
        <end position="352"/>
    </location>
</feature>
<dbReference type="SUPFAM" id="SSF52540">
    <property type="entry name" value="P-loop containing nucleoside triphosphate hydrolases"/>
    <property type="match status" value="2"/>
</dbReference>
<evidence type="ECO:0000313" key="5">
    <source>
        <dbReference type="EMBL" id="RPB29810.1"/>
    </source>
</evidence>
<feature type="region of interest" description="Disordered" evidence="2">
    <location>
        <begin position="1089"/>
        <end position="1114"/>
    </location>
</feature>
<feature type="compositionally biased region" description="Acidic residues" evidence="2">
    <location>
        <begin position="502"/>
        <end position="513"/>
    </location>
</feature>
<evidence type="ECO:0000256" key="1">
    <source>
        <dbReference type="SAM" id="Coils"/>
    </source>
</evidence>
<dbReference type="InterPro" id="IPR056024">
    <property type="entry name" value="DUF7605"/>
</dbReference>
<feature type="compositionally biased region" description="Acidic residues" evidence="2">
    <location>
        <begin position="1094"/>
        <end position="1114"/>
    </location>
</feature>
<dbReference type="OrthoDB" id="3598281at2759"/>
<dbReference type="PANTHER" id="PTHR36681:SF3">
    <property type="entry name" value="NUCLEAR GTPASE, GERMINAL CENTER-ASSOCIATED, TANDEM DUPLICATE 3"/>
    <property type="match status" value="1"/>
</dbReference>
<dbReference type="InParanoid" id="A0A3N4M443"/>
<feature type="compositionally biased region" description="Basic residues" evidence="2">
    <location>
        <begin position="470"/>
        <end position="486"/>
    </location>
</feature>
<evidence type="ECO:0008006" key="7">
    <source>
        <dbReference type="Google" id="ProtNLM"/>
    </source>
</evidence>
<evidence type="ECO:0000259" key="3">
    <source>
        <dbReference type="Pfam" id="PF00350"/>
    </source>
</evidence>
<name>A0A3N4M443_9PEZI</name>
<dbReference type="Pfam" id="PF24564">
    <property type="entry name" value="DUF7605"/>
    <property type="match status" value="1"/>
</dbReference>
<dbReference type="STRING" id="1051890.A0A3N4M443"/>
<evidence type="ECO:0000259" key="4">
    <source>
        <dbReference type="Pfam" id="PF24564"/>
    </source>
</evidence>
<organism evidence="5 6">
    <name type="scientific">Terfezia boudieri ATCC MYA-4762</name>
    <dbReference type="NCBI Taxonomy" id="1051890"/>
    <lineage>
        <taxon>Eukaryota</taxon>
        <taxon>Fungi</taxon>
        <taxon>Dikarya</taxon>
        <taxon>Ascomycota</taxon>
        <taxon>Pezizomycotina</taxon>
        <taxon>Pezizomycetes</taxon>
        <taxon>Pezizales</taxon>
        <taxon>Pezizaceae</taxon>
        <taxon>Terfezia</taxon>
    </lineage>
</organism>
<evidence type="ECO:0000256" key="2">
    <source>
        <dbReference type="SAM" id="MobiDB-lite"/>
    </source>
</evidence>
<feature type="coiled-coil region" evidence="1">
    <location>
        <begin position="540"/>
        <end position="581"/>
    </location>
</feature>
<feature type="region of interest" description="Disordered" evidence="2">
    <location>
        <begin position="502"/>
        <end position="531"/>
    </location>
</feature>
<dbReference type="PANTHER" id="PTHR36681">
    <property type="entry name" value="NUCLEAR GTPASE, GERMINAL CENTER-ASSOCIATED, TANDEM DUPLICATE 3"/>
    <property type="match status" value="1"/>
</dbReference>
<dbReference type="InterPro" id="IPR045063">
    <property type="entry name" value="Dynamin_N"/>
</dbReference>
<feature type="compositionally biased region" description="Basic and acidic residues" evidence="2">
    <location>
        <begin position="456"/>
        <end position="469"/>
    </location>
</feature>
<feature type="region of interest" description="Disordered" evidence="2">
    <location>
        <begin position="451"/>
        <end position="490"/>
    </location>
</feature>
<gene>
    <name evidence="5" type="ORF">L211DRAFT_873498</name>
</gene>
<proteinExistence type="predicted"/>
<protein>
    <recommendedName>
        <fullName evidence="7">P-loop containing nucleoside triphosphate hydrolase protein</fullName>
    </recommendedName>
</protein>
<reference evidence="5 6" key="1">
    <citation type="journal article" date="2018" name="Nat. Ecol. Evol.">
        <title>Pezizomycetes genomes reveal the molecular basis of ectomycorrhizal truffle lifestyle.</title>
        <authorList>
            <person name="Murat C."/>
            <person name="Payen T."/>
            <person name="Noel B."/>
            <person name="Kuo A."/>
            <person name="Morin E."/>
            <person name="Chen J."/>
            <person name="Kohler A."/>
            <person name="Krizsan K."/>
            <person name="Balestrini R."/>
            <person name="Da Silva C."/>
            <person name="Montanini B."/>
            <person name="Hainaut M."/>
            <person name="Levati E."/>
            <person name="Barry K.W."/>
            <person name="Belfiori B."/>
            <person name="Cichocki N."/>
            <person name="Clum A."/>
            <person name="Dockter R.B."/>
            <person name="Fauchery L."/>
            <person name="Guy J."/>
            <person name="Iotti M."/>
            <person name="Le Tacon F."/>
            <person name="Lindquist E.A."/>
            <person name="Lipzen A."/>
            <person name="Malagnac F."/>
            <person name="Mello A."/>
            <person name="Molinier V."/>
            <person name="Miyauchi S."/>
            <person name="Poulain J."/>
            <person name="Riccioni C."/>
            <person name="Rubini A."/>
            <person name="Sitrit Y."/>
            <person name="Splivallo R."/>
            <person name="Traeger S."/>
            <person name="Wang M."/>
            <person name="Zifcakova L."/>
            <person name="Wipf D."/>
            <person name="Zambonelli A."/>
            <person name="Paolocci F."/>
            <person name="Nowrousian M."/>
            <person name="Ottonello S."/>
            <person name="Baldrian P."/>
            <person name="Spatafora J.W."/>
            <person name="Henrissat B."/>
            <person name="Nagy L.G."/>
            <person name="Aury J.M."/>
            <person name="Wincker P."/>
            <person name="Grigoriev I.V."/>
            <person name="Bonfante P."/>
            <person name="Martin F.M."/>
        </authorList>
    </citation>
    <scope>NUCLEOTIDE SEQUENCE [LARGE SCALE GENOMIC DNA]</scope>
    <source>
        <strain evidence="5 6">ATCC MYA-4762</strain>
    </source>
</reference>
<dbReference type="Proteomes" id="UP000267821">
    <property type="component" value="Unassembled WGS sequence"/>
</dbReference>
<dbReference type="Gene3D" id="3.40.50.300">
    <property type="entry name" value="P-loop containing nucleotide triphosphate hydrolases"/>
    <property type="match status" value="1"/>
</dbReference>
<keyword evidence="1" id="KW-0175">Coiled coil</keyword>
<dbReference type="InterPro" id="IPR027417">
    <property type="entry name" value="P-loop_NTPase"/>
</dbReference>
<keyword evidence="6" id="KW-1185">Reference proteome</keyword>
<dbReference type="AlphaFoldDB" id="A0A3N4M443"/>
<accession>A0A3N4M443</accession>